<comment type="similarity">
    <text evidence="1 6">Belongs to the acylphosphatase family.</text>
</comment>
<name>A0ABS9LE16_9MICC</name>
<dbReference type="InterPro" id="IPR001792">
    <property type="entry name" value="Acylphosphatase-like_dom"/>
</dbReference>
<dbReference type="Proteomes" id="UP001165368">
    <property type="component" value="Unassembled WGS sequence"/>
</dbReference>
<dbReference type="PANTHER" id="PTHR47268">
    <property type="entry name" value="ACYLPHOSPHATASE"/>
    <property type="match status" value="1"/>
</dbReference>
<evidence type="ECO:0000256" key="1">
    <source>
        <dbReference type="ARBA" id="ARBA00005614"/>
    </source>
</evidence>
<dbReference type="Gene3D" id="3.30.70.100">
    <property type="match status" value="1"/>
</dbReference>
<comment type="catalytic activity">
    <reaction evidence="4 5">
        <text>an acyl phosphate + H2O = a carboxylate + phosphate + H(+)</text>
        <dbReference type="Rhea" id="RHEA:14965"/>
        <dbReference type="ChEBI" id="CHEBI:15377"/>
        <dbReference type="ChEBI" id="CHEBI:15378"/>
        <dbReference type="ChEBI" id="CHEBI:29067"/>
        <dbReference type="ChEBI" id="CHEBI:43474"/>
        <dbReference type="ChEBI" id="CHEBI:59918"/>
        <dbReference type="EC" id="3.6.1.7"/>
    </reaction>
</comment>
<feature type="domain" description="Acylphosphatase-like" evidence="7">
    <location>
        <begin position="5"/>
        <end position="90"/>
    </location>
</feature>
<comment type="caution">
    <text evidence="8">The sequence shown here is derived from an EMBL/GenBank/DDBJ whole genome shotgun (WGS) entry which is preliminary data.</text>
</comment>
<proteinExistence type="inferred from homology"/>
<evidence type="ECO:0000256" key="3">
    <source>
        <dbReference type="ARBA" id="ARBA00015991"/>
    </source>
</evidence>
<protein>
    <recommendedName>
        <fullName evidence="3 5">acylphosphatase</fullName>
        <ecNumber evidence="2 5">3.6.1.7</ecNumber>
    </recommendedName>
</protein>
<dbReference type="Pfam" id="PF00708">
    <property type="entry name" value="Acylphosphatase"/>
    <property type="match status" value="1"/>
</dbReference>
<evidence type="ECO:0000313" key="9">
    <source>
        <dbReference type="Proteomes" id="UP001165368"/>
    </source>
</evidence>
<dbReference type="InterPro" id="IPR036046">
    <property type="entry name" value="Acylphosphatase-like_dom_sf"/>
</dbReference>
<dbReference type="PANTHER" id="PTHR47268:SF4">
    <property type="entry name" value="ACYLPHOSPHATASE"/>
    <property type="match status" value="1"/>
</dbReference>
<sequence length="90" mass="9766">MADERLTATVSGRVQGVGFRYWTRGQAELLGLDGLAENRPDGTVRITAEGPRQSLERLVSLLESEAPGRVDRVDASFAEATGRFRDFGVG</sequence>
<feature type="active site" evidence="5">
    <location>
        <position position="38"/>
    </location>
</feature>
<dbReference type="RefSeq" id="WP_237827323.1">
    <property type="nucleotide sequence ID" value="NZ_JAKLTQ010000033.1"/>
</dbReference>
<dbReference type="SUPFAM" id="SSF54975">
    <property type="entry name" value="Acylphosphatase/BLUF domain-like"/>
    <property type="match status" value="1"/>
</dbReference>
<dbReference type="InterPro" id="IPR017968">
    <property type="entry name" value="Acylphosphatase_CS"/>
</dbReference>
<organism evidence="8 9">
    <name type="scientific">Arthrobacter hankyongi</name>
    <dbReference type="NCBI Taxonomy" id="2904801"/>
    <lineage>
        <taxon>Bacteria</taxon>
        <taxon>Bacillati</taxon>
        <taxon>Actinomycetota</taxon>
        <taxon>Actinomycetes</taxon>
        <taxon>Micrococcales</taxon>
        <taxon>Micrococcaceae</taxon>
        <taxon>Arthrobacter</taxon>
    </lineage>
</organism>
<reference evidence="8" key="1">
    <citation type="submission" date="2022-01" db="EMBL/GenBank/DDBJ databases">
        <authorList>
            <person name="Jo J.-H."/>
            <person name="Im W.-T."/>
        </authorList>
    </citation>
    <scope>NUCLEOTIDE SEQUENCE</scope>
    <source>
        <strain evidence="8">I2-34</strain>
    </source>
</reference>
<dbReference type="EMBL" id="JAKLTQ010000033">
    <property type="protein sequence ID" value="MCG2624868.1"/>
    <property type="molecule type" value="Genomic_DNA"/>
</dbReference>
<keyword evidence="5" id="KW-0378">Hydrolase</keyword>
<evidence type="ECO:0000256" key="6">
    <source>
        <dbReference type="RuleBase" id="RU004168"/>
    </source>
</evidence>
<evidence type="ECO:0000256" key="5">
    <source>
        <dbReference type="PROSITE-ProRule" id="PRU00520"/>
    </source>
</evidence>
<dbReference type="PROSITE" id="PS51160">
    <property type="entry name" value="ACYLPHOSPHATASE_3"/>
    <property type="match status" value="1"/>
</dbReference>
<accession>A0ABS9LE16</accession>
<feature type="active site" evidence="5">
    <location>
        <position position="20"/>
    </location>
</feature>
<keyword evidence="9" id="KW-1185">Reference proteome</keyword>
<dbReference type="PROSITE" id="PS00150">
    <property type="entry name" value="ACYLPHOSPHATASE_1"/>
    <property type="match status" value="1"/>
</dbReference>
<dbReference type="InterPro" id="IPR020456">
    <property type="entry name" value="Acylphosphatase"/>
</dbReference>
<evidence type="ECO:0000259" key="7">
    <source>
        <dbReference type="PROSITE" id="PS51160"/>
    </source>
</evidence>
<dbReference type="EC" id="3.6.1.7" evidence="2 5"/>
<evidence type="ECO:0000256" key="2">
    <source>
        <dbReference type="ARBA" id="ARBA00012150"/>
    </source>
</evidence>
<evidence type="ECO:0000256" key="4">
    <source>
        <dbReference type="ARBA" id="ARBA00047645"/>
    </source>
</evidence>
<evidence type="ECO:0000313" key="8">
    <source>
        <dbReference type="EMBL" id="MCG2624868.1"/>
    </source>
</evidence>
<gene>
    <name evidence="8" type="ORF">LVY72_23540</name>
</gene>